<keyword evidence="1" id="KW-0611">Plant defense</keyword>
<dbReference type="InterPro" id="IPR050905">
    <property type="entry name" value="Plant_NBS-LRR"/>
</dbReference>
<keyword evidence="5" id="KW-1185">Reference proteome</keyword>
<protein>
    <submittedName>
        <fullName evidence="4">NB-ARC</fullName>
    </submittedName>
</protein>
<dbReference type="PRINTS" id="PR00364">
    <property type="entry name" value="DISEASERSIST"/>
</dbReference>
<sequence length="300" mass="33498">MKLNHVDMLQTKGEKFTTDNVSYPAPPPPISACFPGDAVPFGSRDSIRDKILEALKKDDVKVLGLHGMGGVGKTTLIKEVAKRAEAMNLFDEILMAVVSQDPSIRKIQDQFASRLGLSLGDDKESDTVRSGRLHEKLKKIGKVLVILDDLWKHLDLEAVGIPSPDKHKWCKIVITTREKDVCDQMDCRNNTYFVMVLSEEEGWYLFKKMAGDCVSSAEVEPVAIEVAKECGGLPLAIVVVARALKDKSPTRWKDALRQLRASAPTNIKGMHRDVYSRLQLSYDYLDEDSNISIGQQMRKV</sequence>
<dbReference type="InterPro" id="IPR002182">
    <property type="entry name" value="NB-ARC"/>
</dbReference>
<dbReference type="InterPro" id="IPR027417">
    <property type="entry name" value="P-loop_NTPase"/>
</dbReference>
<feature type="domain" description="NB-ARC" evidence="3">
    <location>
        <begin position="48"/>
        <end position="211"/>
    </location>
</feature>
<dbReference type="GO" id="GO:0005524">
    <property type="term" value="F:ATP binding"/>
    <property type="evidence" value="ECO:0007669"/>
    <property type="project" value="UniProtKB-KW"/>
</dbReference>
<evidence type="ECO:0000313" key="4">
    <source>
        <dbReference type="EMBL" id="KAK6933599.1"/>
    </source>
</evidence>
<evidence type="ECO:0000256" key="2">
    <source>
        <dbReference type="ARBA" id="ARBA00022840"/>
    </source>
</evidence>
<dbReference type="PANTHER" id="PTHR33463">
    <property type="entry name" value="NB-ARC DOMAIN-CONTAINING PROTEIN-RELATED"/>
    <property type="match status" value="1"/>
</dbReference>
<evidence type="ECO:0000256" key="1">
    <source>
        <dbReference type="ARBA" id="ARBA00022821"/>
    </source>
</evidence>
<proteinExistence type="predicted"/>
<comment type="caution">
    <text evidence="4">The sequence shown here is derived from an EMBL/GenBank/DDBJ whole genome shotgun (WGS) entry which is preliminary data.</text>
</comment>
<keyword evidence="2" id="KW-0547">Nucleotide-binding</keyword>
<name>A0AAN8ZB13_9MAGN</name>
<dbReference type="EMBL" id="JBAMMX010000009">
    <property type="protein sequence ID" value="KAK6933599.1"/>
    <property type="molecule type" value="Genomic_DNA"/>
</dbReference>
<dbReference type="Gene3D" id="1.10.8.430">
    <property type="entry name" value="Helical domain of apoptotic protease-activating factors"/>
    <property type="match status" value="1"/>
</dbReference>
<dbReference type="FunFam" id="3.40.50.300:FF:001091">
    <property type="entry name" value="Probable disease resistance protein At1g61300"/>
    <property type="match status" value="1"/>
</dbReference>
<keyword evidence="2" id="KW-0067">ATP-binding</keyword>
<dbReference type="InterPro" id="IPR042197">
    <property type="entry name" value="Apaf_helical"/>
</dbReference>
<dbReference type="Gene3D" id="3.40.50.300">
    <property type="entry name" value="P-loop containing nucleotide triphosphate hydrolases"/>
    <property type="match status" value="1"/>
</dbReference>
<dbReference type="PANTHER" id="PTHR33463:SF198">
    <property type="entry name" value="RPP4C3"/>
    <property type="match status" value="1"/>
</dbReference>
<evidence type="ECO:0000313" key="5">
    <source>
        <dbReference type="Proteomes" id="UP001370490"/>
    </source>
</evidence>
<dbReference type="Pfam" id="PF00931">
    <property type="entry name" value="NB-ARC"/>
    <property type="match status" value="1"/>
</dbReference>
<dbReference type="SUPFAM" id="SSF52540">
    <property type="entry name" value="P-loop containing nucleoside triphosphate hydrolases"/>
    <property type="match status" value="1"/>
</dbReference>
<evidence type="ECO:0000259" key="3">
    <source>
        <dbReference type="Pfam" id="PF00931"/>
    </source>
</evidence>
<accession>A0AAN8ZB13</accession>
<dbReference type="GO" id="GO:0043531">
    <property type="term" value="F:ADP binding"/>
    <property type="evidence" value="ECO:0007669"/>
    <property type="project" value="InterPro"/>
</dbReference>
<gene>
    <name evidence="4" type="ORF">RJ641_036493</name>
</gene>
<dbReference type="AlphaFoldDB" id="A0AAN8ZB13"/>
<dbReference type="GO" id="GO:0006952">
    <property type="term" value="P:defense response"/>
    <property type="evidence" value="ECO:0007669"/>
    <property type="project" value="UniProtKB-KW"/>
</dbReference>
<dbReference type="Proteomes" id="UP001370490">
    <property type="component" value="Unassembled WGS sequence"/>
</dbReference>
<organism evidence="4 5">
    <name type="scientific">Dillenia turbinata</name>
    <dbReference type="NCBI Taxonomy" id="194707"/>
    <lineage>
        <taxon>Eukaryota</taxon>
        <taxon>Viridiplantae</taxon>
        <taxon>Streptophyta</taxon>
        <taxon>Embryophyta</taxon>
        <taxon>Tracheophyta</taxon>
        <taxon>Spermatophyta</taxon>
        <taxon>Magnoliopsida</taxon>
        <taxon>eudicotyledons</taxon>
        <taxon>Gunneridae</taxon>
        <taxon>Pentapetalae</taxon>
        <taxon>Dilleniales</taxon>
        <taxon>Dilleniaceae</taxon>
        <taxon>Dillenia</taxon>
    </lineage>
</organism>
<reference evidence="4 5" key="1">
    <citation type="submission" date="2023-12" db="EMBL/GenBank/DDBJ databases">
        <title>A high-quality genome assembly for Dillenia turbinata (Dilleniales).</title>
        <authorList>
            <person name="Chanderbali A."/>
        </authorList>
    </citation>
    <scope>NUCLEOTIDE SEQUENCE [LARGE SCALE GENOMIC DNA]</scope>
    <source>
        <strain evidence="4">LSX21</strain>
        <tissue evidence="4">Leaf</tissue>
    </source>
</reference>